<comment type="caution">
    <text evidence="2">The sequence shown here is derived from an EMBL/GenBank/DDBJ whole genome shotgun (WGS) entry which is preliminary data.</text>
</comment>
<dbReference type="EC" id="2.4.2.53" evidence="2"/>
<dbReference type="GO" id="GO:0006487">
    <property type="term" value="P:protein N-linked glycosylation"/>
    <property type="evidence" value="ECO:0007669"/>
    <property type="project" value="TreeGrafter"/>
</dbReference>
<feature type="domain" description="Glycosyltransferase 2-like" evidence="1">
    <location>
        <begin position="9"/>
        <end position="166"/>
    </location>
</feature>
<dbReference type="Pfam" id="PF00535">
    <property type="entry name" value="Glycos_transf_2"/>
    <property type="match status" value="1"/>
</dbReference>
<dbReference type="PANTHER" id="PTHR10859:SF91">
    <property type="entry name" value="DOLICHYL-PHOSPHATE BETA-GLUCOSYLTRANSFERASE"/>
    <property type="match status" value="1"/>
</dbReference>
<protein>
    <submittedName>
        <fullName evidence="2">Undecaprenyl-phosphate 4-deoxy-4-formamido-L-arabinose transferase</fullName>
        <ecNumber evidence="2">2.4.2.53</ecNumber>
    </submittedName>
</protein>
<name>A0A645A6J4_9ZZZZ</name>
<dbReference type="InterPro" id="IPR029044">
    <property type="entry name" value="Nucleotide-diphossugar_trans"/>
</dbReference>
<accession>A0A645A6J4</accession>
<dbReference type="GO" id="GO:0099621">
    <property type="term" value="F:undecaprenyl-phosphate 4-deoxy-4-formamido-L-arabinose transferase activity"/>
    <property type="evidence" value="ECO:0007669"/>
    <property type="project" value="UniProtKB-EC"/>
</dbReference>
<reference evidence="2" key="1">
    <citation type="submission" date="2019-08" db="EMBL/GenBank/DDBJ databases">
        <authorList>
            <person name="Kucharzyk K."/>
            <person name="Murdoch R.W."/>
            <person name="Higgins S."/>
            <person name="Loffler F."/>
        </authorList>
    </citation>
    <scope>NUCLEOTIDE SEQUENCE</scope>
</reference>
<dbReference type="EMBL" id="VSSQ01012154">
    <property type="protein sequence ID" value="MPM48566.1"/>
    <property type="molecule type" value="Genomic_DNA"/>
</dbReference>
<dbReference type="AlphaFoldDB" id="A0A645A6J4"/>
<dbReference type="InterPro" id="IPR001173">
    <property type="entry name" value="Glyco_trans_2-like"/>
</dbReference>
<dbReference type="PANTHER" id="PTHR10859">
    <property type="entry name" value="GLYCOSYL TRANSFERASE"/>
    <property type="match status" value="1"/>
</dbReference>
<sequence length="245" mass="28062">MDTNSVFLSILFPAHNEEERLPETLKKVEEFLAAQTFTYELLIIENASVDRTLAIAEEFAASHSYTRVLHEDLPGKGRAVQTGMLAAKGEFRYVCDVDLSMPVEEILHFLPPECSNYEIAIASREAKGAVRYGEPHYRHLVGRVFNALVRWLTLPELNDTQCGFKCFTADAAEKLFPLMTIPGWTFDVEILAIARSWGYRIIEVPIPWYYRGHSKVHVMRDSLKMALDLLDIRRNLRTGKYVRPN</sequence>
<dbReference type="Gene3D" id="3.90.550.10">
    <property type="entry name" value="Spore Coat Polysaccharide Biosynthesis Protein SpsA, Chain A"/>
    <property type="match status" value="1"/>
</dbReference>
<gene>
    <name evidence="2" type="primary">arnC_45</name>
    <name evidence="2" type="ORF">SDC9_95291</name>
</gene>
<evidence type="ECO:0000259" key="1">
    <source>
        <dbReference type="Pfam" id="PF00535"/>
    </source>
</evidence>
<dbReference type="SUPFAM" id="SSF53448">
    <property type="entry name" value="Nucleotide-diphospho-sugar transferases"/>
    <property type="match status" value="1"/>
</dbReference>
<keyword evidence="2" id="KW-0808">Transferase</keyword>
<organism evidence="2">
    <name type="scientific">bioreactor metagenome</name>
    <dbReference type="NCBI Taxonomy" id="1076179"/>
    <lineage>
        <taxon>unclassified sequences</taxon>
        <taxon>metagenomes</taxon>
        <taxon>ecological metagenomes</taxon>
    </lineage>
</organism>
<proteinExistence type="predicted"/>
<keyword evidence="2" id="KW-0328">Glycosyltransferase</keyword>
<evidence type="ECO:0000313" key="2">
    <source>
        <dbReference type="EMBL" id="MPM48566.1"/>
    </source>
</evidence>